<comment type="caution">
    <text evidence="4">The sequence shown here is derived from an EMBL/GenBank/DDBJ whole genome shotgun (WGS) entry which is preliminary data.</text>
</comment>
<feature type="domain" description="Outer membrane protein beta-barrel" evidence="3">
    <location>
        <begin position="13"/>
        <end position="185"/>
    </location>
</feature>
<protein>
    <recommendedName>
        <fullName evidence="3">Outer membrane protein beta-barrel domain-containing protein</fullName>
    </recommendedName>
</protein>
<gene>
    <name evidence="4" type="ORF">DGD08_00195</name>
</gene>
<keyword evidence="1 2" id="KW-0732">Signal</keyword>
<dbReference type="InterPro" id="IPR027385">
    <property type="entry name" value="Beta-barrel_OMP"/>
</dbReference>
<dbReference type="Gene3D" id="2.40.160.20">
    <property type="match status" value="1"/>
</dbReference>
<dbReference type="Proteomes" id="UP000264071">
    <property type="component" value="Unassembled WGS sequence"/>
</dbReference>
<dbReference type="EMBL" id="DPIY01000001">
    <property type="protein sequence ID" value="HCT55608.1"/>
    <property type="molecule type" value="Genomic_DNA"/>
</dbReference>
<dbReference type="AlphaFoldDB" id="A0A3D4V4G6"/>
<organism evidence="4 5">
    <name type="scientific">Gemmatimonas aurantiaca</name>
    <dbReference type="NCBI Taxonomy" id="173480"/>
    <lineage>
        <taxon>Bacteria</taxon>
        <taxon>Pseudomonadati</taxon>
        <taxon>Gemmatimonadota</taxon>
        <taxon>Gemmatimonadia</taxon>
        <taxon>Gemmatimonadales</taxon>
        <taxon>Gemmatimonadaceae</taxon>
        <taxon>Gemmatimonas</taxon>
    </lineage>
</organism>
<name>A0A3D4V4G6_9BACT</name>
<feature type="signal peptide" evidence="2">
    <location>
        <begin position="1"/>
        <end position="24"/>
    </location>
</feature>
<evidence type="ECO:0000256" key="1">
    <source>
        <dbReference type="ARBA" id="ARBA00022729"/>
    </source>
</evidence>
<dbReference type="Pfam" id="PF13505">
    <property type="entry name" value="OMP_b-brl"/>
    <property type="match status" value="1"/>
</dbReference>
<reference evidence="4 5" key="1">
    <citation type="journal article" date="2018" name="Nat. Biotechnol.">
        <title>A standardized bacterial taxonomy based on genome phylogeny substantially revises the tree of life.</title>
        <authorList>
            <person name="Parks D.H."/>
            <person name="Chuvochina M."/>
            <person name="Waite D.W."/>
            <person name="Rinke C."/>
            <person name="Skarshewski A."/>
            <person name="Chaumeil P.A."/>
            <person name="Hugenholtz P."/>
        </authorList>
    </citation>
    <scope>NUCLEOTIDE SEQUENCE [LARGE SCALE GENOMIC DNA]</scope>
    <source>
        <strain evidence="4">UBA8844</strain>
    </source>
</reference>
<evidence type="ECO:0000259" key="3">
    <source>
        <dbReference type="Pfam" id="PF13505"/>
    </source>
</evidence>
<evidence type="ECO:0000313" key="5">
    <source>
        <dbReference type="Proteomes" id="UP000264071"/>
    </source>
</evidence>
<evidence type="ECO:0000313" key="4">
    <source>
        <dbReference type="EMBL" id="HCT55608.1"/>
    </source>
</evidence>
<evidence type="ECO:0000256" key="2">
    <source>
        <dbReference type="SAM" id="SignalP"/>
    </source>
</evidence>
<dbReference type="SUPFAM" id="SSF56925">
    <property type="entry name" value="OMPA-like"/>
    <property type="match status" value="1"/>
</dbReference>
<dbReference type="InterPro" id="IPR011250">
    <property type="entry name" value="OMP/PagP_B-barrel"/>
</dbReference>
<dbReference type="OMA" id="GAGHIFL"/>
<sequence>MKRALRMLGLAAAIAAPAALSAQASTDKPVSFGLSGGLSLPMGDLGDATESGFTGAGHIFLKPASMKSLGFRGDVSFDRWSAKATDDVNLQSIGFVANALYSVNSASMVKPYLLGGVGMYNSKATIDLGSTGGSTPSSTDLGIQVGGGLRFQLSGFSTFLEAKYVNVFTDGSSTNWLPITFGVRF</sequence>
<feature type="chain" id="PRO_5017761378" description="Outer membrane protein beta-barrel domain-containing protein" evidence="2">
    <location>
        <begin position="25"/>
        <end position="185"/>
    </location>
</feature>
<proteinExistence type="predicted"/>
<accession>A0A3D4V4G6</accession>